<dbReference type="Proteomes" id="UP001529272">
    <property type="component" value="Unassembled WGS sequence"/>
</dbReference>
<evidence type="ECO:0000313" key="1">
    <source>
        <dbReference type="EMBL" id="MDM3927737.1"/>
    </source>
</evidence>
<keyword evidence="2" id="KW-1185">Reference proteome</keyword>
<reference evidence="1" key="2">
    <citation type="submission" date="2023-06" db="EMBL/GenBank/DDBJ databases">
        <authorList>
            <person name="Spilker T."/>
        </authorList>
    </citation>
    <scope>NUCLEOTIDE SEQUENCE</scope>
    <source>
        <strain evidence="1">FLAC1071</strain>
    </source>
</reference>
<gene>
    <name evidence="1" type="ORF">QRB35_17135</name>
</gene>
<comment type="caution">
    <text evidence="1">The sequence shown here is derived from an EMBL/GenBank/DDBJ whole genome shotgun (WGS) entry which is preliminary data.</text>
</comment>
<reference evidence="1" key="1">
    <citation type="submission" date="2023-06" db="EMBL/GenBank/DDBJ databases">
        <title>Itaconate inhibition of nontuberculous mycobacteria.</title>
        <authorList>
            <person name="Breen P."/>
            <person name="Zimbric M."/>
            <person name="Caverly L."/>
        </authorList>
    </citation>
    <scope>NUCLEOTIDE SEQUENCE</scope>
    <source>
        <strain evidence="1">FLAC1071</strain>
    </source>
</reference>
<sequence>MTVEEPNDGVTAITRERTRQQTVGSVTHAEGAWHRPKELIYTVQAQDLLSAAAGQGVGGDGPDTYWPWDMKSFKRSDDEFRSLAKAGAFLAAAYDAALACRGGGGGIGPVPGAIARRPDGGNVALREEEDDGTRYWKYAYEEGGDDADEWELVLDPAAQG</sequence>
<dbReference type="EMBL" id="JASZZX010000016">
    <property type="protein sequence ID" value="MDM3927737.1"/>
    <property type="molecule type" value="Genomic_DNA"/>
</dbReference>
<accession>A0ABT7P385</accession>
<evidence type="ECO:0000313" key="2">
    <source>
        <dbReference type="Proteomes" id="UP001529272"/>
    </source>
</evidence>
<proteinExistence type="predicted"/>
<organism evidence="1 2">
    <name type="scientific">Mycobacterium intracellulare subsp. chimaera</name>
    <dbReference type="NCBI Taxonomy" id="222805"/>
    <lineage>
        <taxon>Bacteria</taxon>
        <taxon>Bacillati</taxon>
        <taxon>Actinomycetota</taxon>
        <taxon>Actinomycetes</taxon>
        <taxon>Mycobacteriales</taxon>
        <taxon>Mycobacteriaceae</taxon>
        <taxon>Mycobacterium</taxon>
        <taxon>Mycobacterium avium complex (MAC)</taxon>
    </lineage>
</organism>
<name>A0ABT7P385_MYCIT</name>
<protein>
    <submittedName>
        <fullName evidence="1">Uncharacterized protein</fullName>
    </submittedName>
</protein>
<dbReference type="RefSeq" id="WP_289114867.1">
    <property type="nucleotide sequence ID" value="NZ_JASZZX010000016.1"/>
</dbReference>